<dbReference type="InterPro" id="IPR000644">
    <property type="entry name" value="CBS_dom"/>
</dbReference>
<dbReference type="GeneID" id="94689985"/>
<organism evidence="5 6">
    <name type="scientific">Delftia lacustris</name>
    <dbReference type="NCBI Taxonomy" id="558537"/>
    <lineage>
        <taxon>Bacteria</taxon>
        <taxon>Pseudomonadati</taxon>
        <taxon>Pseudomonadota</taxon>
        <taxon>Betaproteobacteria</taxon>
        <taxon>Burkholderiales</taxon>
        <taxon>Comamonadaceae</taxon>
        <taxon>Delftia</taxon>
    </lineage>
</organism>
<dbReference type="InterPro" id="IPR046342">
    <property type="entry name" value="CBS_dom_sf"/>
</dbReference>
<evidence type="ECO:0000259" key="3">
    <source>
        <dbReference type="PROSITE" id="PS50042"/>
    </source>
</evidence>
<dbReference type="InterPro" id="IPR018821">
    <property type="entry name" value="DUF294_put_nucleoTrafse_sb-bd"/>
</dbReference>
<accession>A0A1H3PIB1</accession>
<reference evidence="5 6" key="1">
    <citation type="submission" date="2016-10" db="EMBL/GenBank/DDBJ databases">
        <authorList>
            <person name="de Groot N.N."/>
        </authorList>
    </citation>
    <scope>NUCLEOTIDE SEQUENCE [LARGE SCALE GENOMIC DNA]</scope>
    <source>
        <strain evidence="5 6">LMG 24775</strain>
    </source>
</reference>
<dbReference type="Pfam" id="PF03445">
    <property type="entry name" value="DUF294"/>
    <property type="match status" value="1"/>
</dbReference>
<gene>
    <name evidence="5" type="ORF">SAMN05421547_110180</name>
</gene>
<dbReference type="CDD" id="cd05401">
    <property type="entry name" value="NT_GlnE_GlnD_like"/>
    <property type="match status" value="1"/>
</dbReference>
<dbReference type="Gene3D" id="2.60.120.10">
    <property type="entry name" value="Jelly Rolls"/>
    <property type="match status" value="1"/>
</dbReference>
<evidence type="ECO:0000313" key="5">
    <source>
        <dbReference type="EMBL" id="SDZ00856.1"/>
    </source>
</evidence>
<dbReference type="PANTHER" id="PTHR43080">
    <property type="entry name" value="CBS DOMAIN-CONTAINING PROTEIN CBSX3, MITOCHONDRIAL"/>
    <property type="match status" value="1"/>
</dbReference>
<sequence>MAGLEQRPRPMPNAFNFAASPFDCLTPDEQALVRDGVDIAYFPEGAVVLDAGSAPTHLFVIIKGHVVQTEGDEVLASYGPDDSFDGRALVAGRTGSRFTVAEELIAYQLARETVGELIARNTAFGALLFSDLGHKLGTLAQRADRHELQSLTLARVDQAYLRAAHVVDAATDIVSVVRLFHAERTTSVLVSGLPQGGLGIFTGTTLQRAILDGRPLERLAVGEFASQPVFTVRADDQLGDALVVLLRARVHRLAVLDAQGQVLGILEALDLFSFLANHSHLITVQIEQAADLQALEQAAAQITRLVAALHRGGTRIALMARLVQQLNARLFERAWQMLASPDLVAHSCLFVMGSEGRGEQLLKTDQDNGLLLRDGYVPPQDLDAICARFSAQLQRFGYPECPGGIMLSNPLWRGTVADFGRRVREWLILPSPQGLMHLAIFLDAHAVAGDAALLAQVRRDLMALALDSDAQVARFASAVDAFAHEPGSWWERLLGRGDEGAPVHLKKAGIFPIVHGVRSLALAHHIAATGTAERLAALVAEGVLDQVQGRELLEGLHFLMGLRLQAGLAEIDLGRTVTGHVDPARLSSLERDLLKDTLAVVRRFRELLRQRLRLDAV</sequence>
<evidence type="ECO:0000256" key="1">
    <source>
        <dbReference type="ARBA" id="ARBA00023122"/>
    </source>
</evidence>
<dbReference type="Pfam" id="PF10335">
    <property type="entry name" value="DUF294_C"/>
    <property type="match status" value="1"/>
</dbReference>
<protein>
    <submittedName>
        <fullName evidence="5">CBS domain-containing protein</fullName>
    </submittedName>
</protein>
<dbReference type="SUPFAM" id="SSF54631">
    <property type="entry name" value="CBS-domain pair"/>
    <property type="match status" value="1"/>
</dbReference>
<evidence type="ECO:0000256" key="2">
    <source>
        <dbReference type="PROSITE-ProRule" id="PRU00703"/>
    </source>
</evidence>
<dbReference type="RefSeq" id="WP_074922515.1">
    <property type="nucleotide sequence ID" value="NZ_CP141274.1"/>
</dbReference>
<dbReference type="Gene3D" id="3.10.580.10">
    <property type="entry name" value="CBS-domain"/>
    <property type="match status" value="1"/>
</dbReference>
<dbReference type="PANTHER" id="PTHR43080:SF2">
    <property type="entry name" value="CBS DOMAIN-CONTAINING PROTEIN"/>
    <property type="match status" value="1"/>
</dbReference>
<dbReference type="CDD" id="cd00038">
    <property type="entry name" value="CAP_ED"/>
    <property type="match status" value="1"/>
</dbReference>
<name>A0A1H3PIB1_9BURK</name>
<dbReference type="Proteomes" id="UP000183417">
    <property type="component" value="Unassembled WGS sequence"/>
</dbReference>
<keyword evidence="1 2" id="KW-0129">CBS domain</keyword>
<evidence type="ECO:0000259" key="4">
    <source>
        <dbReference type="PROSITE" id="PS51371"/>
    </source>
</evidence>
<dbReference type="InterPro" id="IPR018490">
    <property type="entry name" value="cNMP-bd_dom_sf"/>
</dbReference>
<dbReference type="SUPFAM" id="SSF51206">
    <property type="entry name" value="cAMP-binding domain-like"/>
    <property type="match status" value="1"/>
</dbReference>
<dbReference type="PROSITE" id="PS50042">
    <property type="entry name" value="CNMP_BINDING_3"/>
    <property type="match status" value="1"/>
</dbReference>
<evidence type="ECO:0000313" key="6">
    <source>
        <dbReference type="Proteomes" id="UP000183417"/>
    </source>
</evidence>
<dbReference type="GO" id="GO:0008773">
    <property type="term" value="F:[protein-PII] uridylyltransferase activity"/>
    <property type="evidence" value="ECO:0007669"/>
    <property type="project" value="InterPro"/>
</dbReference>
<dbReference type="AlphaFoldDB" id="A0A1H3PIB1"/>
<dbReference type="EMBL" id="FNPE01000010">
    <property type="protein sequence ID" value="SDZ00856.1"/>
    <property type="molecule type" value="Genomic_DNA"/>
</dbReference>
<dbReference type="InterPro" id="IPR051257">
    <property type="entry name" value="Diverse_CBS-Domain"/>
</dbReference>
<dbReference type="Pfam" id="PF00571">
    <property type="entry name" value="CBS"/>
    <property type="match status" value="1"/>
</dbReference>
<dbReference type="InterPro" id="IPR005105">
    <property type="entry name" value="GlnD_Uridyltrans_N"/>
</dbReference>
<feature type="domain" description="CBS" evidence="4">
    <location>
        <begin position="225"/>
        <end position="282"/>
    </location>
</feature>
<proteinExistence type="predicted"/>
<dbReference type="InterPro" id="IPR014710">
    <property type="entry name" value="RmlC-like_jellyroll"/>
</dbReference>
<dbReference type="Pfam" id="PF00027">
    <property type="entry name" value="cNMP_binding"/>
    <property type="match status" value="1"/>
</dbReference>
<feature type="domain" description="Cyclic nucleotide-binding" evidence="3">
    <location>
        <begin position="21"/>
        <end position="135"/>
    </location>
</feature>
<dbReference type="PROSITE" id="PS51371">
    <property type="entry name" value="CBS"/>
    <property type="match status" value="1"/>
</dbReference>
<dbReference type="InterPro" id="IPR000595">
    <property type="entry name" value="cNMP-bd_dom"/>
</dbReference>
<dbReference type="SMART" id="SM00116">
    <property type="entry name" value="CBS"/>
    <property type="match status" value="1"/>
</dbReference>